<dbReference type="EMBL" id="BIMX01000024">
    <property type="protein sequence ID" value="GCF00933.1"/>
    <property type="molecule type" value="Genomic_DNA"/>
</dbReference>
<keyword evidence="6 10" id="KW-0694">RNA-binding</keyword>
<evidence type="ECO:0000256" key="7">
    <source>
        <dbReference type="ARBA" id="ARBA00023110"/>
    </source>
</evidence>
<keyword evidence="15" id="KW-1185">Reference proteome</keyword>
<dbReference type="PROSITE" id="PS50102">
    <property type="entry name" value="RRM"/>
    <property type="match status" value="1"/>
</dbReference>
<dbReference type="GO" id="GO:0003755">
    <property type="term" value="F:peptidyl-prolyl cis-trans isomerase activity"/>
    <property type="evidence" value="ECO:0007669"/>
    <property type="project" value="UniProtKB-UniRule"/>
</dbReference>
<dbReference type="SUPFAM" id="SSF50891">
    <property type="entry name" value="Cyclophilin-like"/>
    <property type="match status" value="1"/>
</dbReference>
<dbReference type="EC" id="5.2.1.8" evidence="11"/>
<comment type="function">
    <text evidence="2 11">PPIases accelerate the folding of proteins. It catalyzes the cis-trans isomerization of proline imidic peptide bonds in oligopeptides.</text>
</comment>
<dbReference type="GO" id="GO:0003723">
    <property type="term" value="F:RNA binding"/>
    <property type="evidence" value="ECO:0007669"/>
    <property type="project" value="UniProtKB-UniRule"/>
</dbReference>
<sequence>MSVLLETTAGDIVVDLKYKQYEVESYNFLKLCKCNFYQNQSFYNLRKGQSVEFGNPLLGYEDRKELRLKNTSVEGIVSEPVKSRLLKATELSKRPSRVLKGSLGNVVVRKQEPNQALIGSQVSISLAEGDLGVTNILYFGEVIQDSWSTLDNIGTFVVDHSYRPIEDIRIRSTYIIYDPFDDGRYFPTYEVTLPMQDVRLPQMLVDEFTDEDPEIHKDIKRKELSLEIIEDMPVIGIKPSPRVLFICKLNPLTRANDLVTIFQRFGVIASVEIVRDKSTGHSLGYGFIEFTERQFCEHAYKKMEGVIIDDRRIHVDFSQSTEDERIDNGFLEIEYWIGVKEQLEEKGCTVLVTKVPSFGSIEERALSLHTSLEKETQNLRRLTTKNEIYNVKRNNTVSSSISEPIKLNLIAHSMGGLDCRFLISKIKNKNYKVLSLTTVSTPHRGSEVADYVVNLIQDLKNLTPSEPEQLILPPSIRELTTKYMSFFNKTTPNDPTVSYFSYGSCFTPRWFNAFYITWKIIHNLSAGLPNDGMVTVQSSKWGHFRGCLLDTDHLDIINWKNKLQKDLSSSIFNISKTASKSLKPDIDILNFYLYIADDLARRGF</sequence>
<dbReference type="InterPro" id="IPR035542">
    <property type="entry name" value="CRIP"/>
</dbReference>
<dbReference type="AlphaFoldDB" id="A0A4C2EFB3"/>
<dbReference type="CDD" id="cd12235">
    <property type="entry name" value="RRM_PPIL4"/>
    <property type="match status" value="1"/>
</dbReference>
<keyword evidence="9 11" id="KW-0539">Nucleus</keyword>
<name>A0A4C2EFB3_9SACH</name>
<keyword evidence="8 11" id="KW-0413">Isomerase</keyword>
<reference evidence="14 15" key="1">
    <citation type="submission" date="2019-01" db="EMBL/GenBank/DDBJ databases">
        <title>Draft Genome Sequencing of Zygosaccharomyces mellis Ca-7.</title>
        <authorList>
            <person name="Shiwa Y."/>
            <person name="Kanesaki Y."/>
            <person name="Ishige T."/>
            <person name="Mura K."/>
            <person name="Hori T."/>
            <person name="Tamura T."/>
        </authorList>
    </citation>
    <scope>NUCLEOTIDE SEQUENCE [LARGE SCALE GENOMIC DNA]</scope>
    <source>
        <strain evidence="14 15">Ca-7</strain>
    </source>
</reference>
<dbReference type="Pfam" id="PF00160">
    <property type="entry name" value="Pro_isomerase"/>
    <property type="match status" value="1"/>
</dbReference>
<evidence type="ECO:0000313" key="15">
    <source>
        <dbReference type="Proteomes" id="UP000301737"/>
    </source>
</evidence>
<evidence type="ECO:0000256" key="11">
    <source>
        <dbReference type="RuleBase" id="RU365081"/>
    </source>
</evidence>
<feature type="domain" description="RRM" evidence="13">
    <location>
        <begin position="242"/>
        <end position="320"/>
    </location>
</feature>
<evidence type="ECO:0000256" key="4">
    <source>
        <dbReference type="ARBA" id="ARBA00007920"/>
    </source>
</evidence>
<dbReference type="Pfam" id="PF05057">
    <property type="entry name" value="DUF676"/>
    <property type="match status" value="1"/>
</dbReference>
<dbReference type="Gene3D" id="3.40.50.1820">
    <property type="entry name" value="alpha/beta hydrolase"/>
    <property type="match status" value="1"/>
</dbReference>
<dbReference type="OrthoDB" id="2083at2759"/>
<evidence type="ECO:0000256" key="10">
    <source>
        <dbReference type="PROSITE-ProRule" id="PRU00176"/>
    </source>
</evidence>
<comment type="similarity">
    <text evidence="4">Belongs to the putative lipase ROG1 family.</text>
</comment>
<keyword evidence="7 11" id="KW-0697">Rotamase</keyword>
<proteinExistence type="inferred from homology"/>
<dbReference type="Proteomes" id="UP000301737">
    <property type="component" value="Unassembled WGS sequence"/>
</dbReference>
<evidence type="ECO:0000256" key="6">
    <source>
        <dbReference type="ARBA" id="ARBA00022884"/>
    </source>
</evidence>
<protein>
    <recommendedName>
        <fullName evidence="11">Peptidyl-prolyl cis-trans isomerase</fullName>
        <shortName evidence="11">PPIase</shortName>
        <ecNumber evidence="11">5.2.1.8</ecNumber>
    </recommendedName>
</protein>
<accession>A0A4C2EFB3</accession>
<comment type="catalytic activity">
    <reaction evidence="1 11">
        <text>[protein]-peptidylproline (omega=180) = [protein]-peptidylproline (omega=0)</text>
        <dbReference type="Rhea" id="RHEA:16237"/>
        <dbReference type="Rhea" id="RHEA-COMP:10747"/>
        <dbReference type="Rhea" id="RHEA-COMP:10748"/>
        <dbReference type="ChEBI" id="CHEBI:83833"/>
        <dbReference type="ChEBI" id="CHEBI:83834"/>
        <dbReference type="EC" id="5.2.1.8"/>
    </reaction>
</comment>
<dbReference type="InterPro" id="IPR002130">
    <property type="entry name" value="Cyclophilin-type_PPIase_dom"/>
</dbReference>
<dbReference type="InterPro" id="IPR007751">
    <property type="entry name" value="DUF676_lipase-like"/>
</dbReference>
<dbReference type="InterPro" id="IPR029000">
    <property type="entry name" value="Cyclophilin-like_dom_sf"/>
</dbReference>
<dbReference type="SMART" id="SM00360">
    <property type="entry name" value="RRM"/>
    <property type="match status" value="1"/>
</dbReference>
<dbReference type="GO" id="GO:0005634">
    <property type="term" value="C:nucleus"/>
    <property type="evidence" value="ECO:0007669"/>
    <property type="project" value="UniProtKB-SubCell"/>
</dbReference>
<evidence type="ECO:0000256" key="9">
    <source>
        <dbReference type="ARBA" id="ARBA00023242"/>
    </source>
</evidence>
<dbReference type="SUPFAM" id="SSF54928">
    <property type="entry name" value="RNA-binding domain, RBD"/>
    <property type="match status" value="1"/>
</dbReference>
<evidence type="ECO:0000256" key="5">
    <source>
        <dbReference type="ARBA" id="ARBA00010739"/>
    </source>
</evidence>
<comment type="subcellular location">
    <subcellularLocation>
        <location evidence="3 11">Nucleus</location>
    </subcellularLocation>
</comment>
<evidence type="ECO:0000256" key="8">
    <source>
        <dbReference type="ARBA" id="ARBA00023235"/>
    </source>
</evidence>
<dbReference type="PROSITE" id="PS50072">
    <property type="entry name" value="CSA_PPIASE_2"/>
    <property type="match status" value="1"/>
</dbReference>
<evidence type="ECO:0000256" key="3">
    <source>
        <dbReference type="ARBA" id="ARBA00004123"/>
    </source>
</evidence>
<evidence type="ECO:0000259" key="12">
    <source>
        <dbReference type="PROSITE" id="PS50072"/>
    </source>
</evidence>
<gene>
    <name evidence="14" type="primary">CYP6</name>
    <name evidence="14" type="ORF">ZYGM_000702</name>
</gene>
<dbReference type="SUPFAM" id="SSF53474">
    <property type="entry name" value="alpha/beta-Hydrolases"/>
    <property type="match status" value="1"/>
</dbReference>
<dbReference type="InterPro" id="IPR012677">
    <property type="entry name" value="Nucleotide-bd_a/b_plait_sf"/>
</dbReference>
<evidence type="ECO:0000256" key="1">
    <source>
        <dbReference type="ARBA" id="ARBA00000971"/>
    </source>
</evidence>
<evidence type="ECO:0000256" key="2">
    <source>
        <dbReference type="ARBA" id="ARBA00002388"/>
    </source>
</evidence>
<evidence type="ECO:0000313" key="14">
    <source>
        <dbReference type="EMBL" id="GCF00933.1"/>
    </source>
</evidence>
<organism evidence="14 15">
    <name type="scientific">Zygosaccharomyces mellis</name>
    <dbReference type="NCBI Taxonomy" id="42258"/>
    <lineage>
        <taxon>Eukaryota</taxon>
        <taxon>Fungi</taxon>
        <taxon>Dikarya</taxon>
        <taxon>Ascomycota</taxon>
        <taxon>Saccharomycotina</taxon>
        <taxon>Saccharomycetes</taxon>
        <taxon>Saccharomycetales</taxon>
        <taxon>Saccharomycetaceae</taxon>
        <taxon>Zygosaccharomyces</taxon>
    </lineage>
</organism>
<dbReference type="Gene3D" id="2.40.100.10">
    <property type="entry name" value="Cyclophilin-like"/>
    <property type="match status" value="1"/>
</dbReference>
<dbReference type="PANTHER" id="PTHR45843:SF1">
    <property type="entry name" value="PEPTIDYL-PROLYL CIS-TRANS ISOMERASE-LIKE 4"/>
    <property type="match status" value="1"/>
</dbReference>
<dbReference type="InterPro" id="IPR035979">
    <property type="entry name" value="RBD_domain_sf"/>
</dbReference>
<evidence type="ECO:0000259" key="13">
    <source>
        <dbReference type="PROSITE" id="PS50102"/>
    </source>
</evidence>
<comment type="similarity">
    <text evidence="5 11">Belongs to the cyclophilin-type PPIase family. PPIL4 subfamily.</text>
</comment>
<dbReference type="Gene3D" id="3.30.70.330">
    <property type="match status" value="1"/>
</dbReference>
<feature type="domain" description="PPIase cyclophilin-type" evidence="12">
    <location>
        <begin position="6"/>
        <end position="175"/>
    </location>
</feature>
<comment type="caution">
    <text evidence="14">The sequence shown here is derived from an EMBL/GenBank/DDBJ whole genome shotgun (WGS) entry which is preliminary data.</text>
</comment>
<dbReference type="PANTHER" id="PTHR45843">
    <property type="entry name" value="PEPTIDYL-PROLYL CIS-TRANS ISOMERASE-LIKE 4"/>
    <property type="match status" value="1"/>
</dbReference>
<dbReference type="InterPro" id="IPR029058">
    <property type="entry name" value="AB_hydrolase_fold"/>
</dbReference>
<dbReference type="Pfam" id="PF00076">
    <property type="entry name" value="RRM_1"/>
    <property type="match status" value="1"/>
</dbReference>
<dbReference type="InterPro" id="IPR000504">
    <property type="entry name" value="RRM_dom"/>
</dbReference>